<keyword evidence="3 6" id="KW-0812">Transmembrane</keyword>
<organism evidence="8 9">
    <name type="scientific">Desulfosporosinus youngiae DSM 17734</name>
    <dbReference type="NCBI Taxonomy" id="768710"/>
    <lineage>
        <taxon>Bacteria</taxon>
        <taxon>Bacillati</taxon>
        <taxon>Bacillota</taxon>
        <taxon>Clostridia</taxon>
        <taxon>Eubacteriales</taxon>
        <taxon>Desulfitobacteriaceae</taxon>
        <taxon>Desulfosporosinus</taxon>
    </lineage>
</organism>
<dbReference type="Pfam" id="PF00083">
    <property type="entry name" value="Sugar_tr"/>
    <property type="match status" value="1"/>
</dbReference>
<accession>H5Y398</accession>
<dbReference type="PANTHER" id="PTHR23511">
    <property type="entry name" value="SYNAPTIC VESICLE GLYCOPROTEIN 2"/>
    <property type="match status" value="1"/>
</dbReference>
<dbReference type="AlphaFoldDB" id="H5Y398"/>
<feature type="transmembrane region" description="Helical" evidence="6">
    <location>
        <begin position="431"/>
        <end position="451"/>
    </location>
</feature>
<dbReference type="Gene3D" id="1.20.1250.20">
    <property type="entry name" value="MFS general substrate transporter like domains"/>
    <property type="match status" value="1"/>
</dbReference>
<feature type="transmembrane region" description="Helical" evidence="6">
    <location>
        <begin position="122"/>
        <end position="143"/>
    </location>
</feature>
<keyword evidence="9" id="KW-1185">Reference proteome</keyword>
<sequence>MSDLRTDLTDERVPVSCRLERLPSSSYHVFLTFLLIVAWFIESIDLGGMGYLLPVLGKHFDLPPSMMGLAASMSFAGMFVGSIFSGGLSDKFGRKKMLIAAMAFWGTAGALLSIAWSVNSLLIFRFLLGIGLGAQVPIGITMLSELVPSHSRGKYLSLYQAFLPLGIATAGLLTYSLLPRFDWQGVFLVEALPALWFIVIGKYLPESARWLESKGRYDEADQVVSGIEEKVQKSIGRELPPIDSSAWSGRKAVDESAAEKEAKRGLSELMTRYYTPRLIMSGVLMFTTMAAYYGLSMWLSALLVAKGFSVTKSIGFVSLIALGGVPAFLMVTYLVERIGRKWSAIVTIVAMAFSAYAYGSAMTVAYVIILGLIYQFFQCGMTMVNNVYIPELWPTHARGTGTGFAYGIGRVGAFLGPMALGVIMGAYGPQAVFICSSGLLLFGAFVVLILGPETKGKIF</sequence>
<evidence type="ECO:0000256" key="2">
    <source>
        <dbReference type="ARBA" id="ARBA00022448"/>
    </source>
</evidence>
<feature type="transmembrane region" description="Helical" evidence="6">
    <location>
        <begin position="364"/>
        <end position="384"/>
    </location>
</feature>
<feature type="transmembrane region" description="Helical" evidence="6">
    <location>
        <begin position="342"/>
        <end position="358"/>
    </location>
</feature>
<dbReference type="OrthoDB" id="9787026at2"/>
<evidence type="ECO:0000259" key="7">
    <source>
        <dbReference type="PROSITE" id="PS50850"/>
    </source>
</evidence>
<feature type="transmembrane region" description="Helical" evidence="6">
    <location>
        <begin position="97"/>
        <end position="116"/>
    </location>
</feature>
<protein>
    <submittedName>
        <fullName evidence="8">Arabinose efflux permease family protein</fullName>
    </submittedName>
</protein>
<dbReference type="GO" id="GO:0005886">
    <property type="term" value="C:plasma membrane"/>
    <property type="evidence" value="ECO:0007669"/>
    <property type="project" value="UniProtKB-SubCell"/>
</dbReference>
<evidence type="ECO:0000313" key="8">
    <source>
        <dbReference type="EMBL" id="EHQ88867.1"/>
    </source>
</evidence>
<dbReference type="STRING" id="768710.DesyoDRAFT_1739"/>
<dbReference type="InterPro" id="IPR020846">
    <property type="entry name" value="MFS_dom"/>
</dbReference>
<dbReference type="CDD" id="cd17316">
    <property type="entry name" value="MFS_SV2_like"/>
    <property type="match status" value="1"/>
</dbReference>
<evidence type="ECO:0000256" key="4">
    <source>
        <dbReference type="ARBA" id="ARBA00022989"/>
    </source>
</evidence>
<feature type="transmembrane region" description="Helical" evidence="6">
    <location>
        <begin position="183"/>
        <end position="204"/>
    </location>
</feature>
<feature type="transmembrane region" description="Helical" evidence="6">
    <location>
        <begin position="155"/>
        <end position="177"/>
    </location>
</feature>
<dbReference type="eggNOG" id="COG0477">
    <property type="taxonomic scope" value="Bacteria"/>
</dbReference>
<feature type="transmembrane region" description="Helical" evidence="6">
    <location>
        <begin position="29"/>
        <end position="53"/>
    </location>
</feature>
<evidence type="ECO:0000256" key="1">
    <source>
        <dbReference type="ARBA" id="ARBA00004651"/>
    </source>
</evidence>
<feature type="domain" description="Major facilitator superfamily (MFS) profile" evidence="7">
    <location>
        <begin position="31"/>
        <end position="455"/>
    </location>
</feature>
<evidence type="ECO:0000313" key="9">
    <source>
        <dbReference type="Proteomes" id="UP000005104"/>
    </source>
</evidence>
<evidence type="ECO:0000256" key="3">
    <source>
        <dbReference type="ARBA" id="ARBA00022692"/>
    </source>
</evidence>
<dbReference type="HOGENOM" id="CLU_001265_46_6_9"/>
<keyword evidence="2" id="KW-0813">Transport</keyword>
<dbReference type="SUPFAM" id="SSF103473">
    <property type="entry name" value="MFS general substrate transporter"/>
    <property type="match status" value="1"/>
</dbReference>
<name>H5Y398_9FIRM</name>
<dbReference type="PANTHER" id="PTHR23511:SF34">
    <property type="entry name" value="SYNAPTIC VESICLE GLYCOPROTEIN 2"/>
    <property type="match status" value="1"/>
</dbReference>
<dbReference type="RefSeq" id="WP_007781798.1">
    <property type="nucleotide sequence ID" value="NZ_CM001441.1"/>
</dbReference>
<feature type="transmembrane region" description="Helical" evidence="6">
    <location>
        <begin position="65"/>
        <end position="85"/>
    </location>
</feature>
<dbReference type="Proteomes" id="UP000005104">
    <property type="component" value="Chromosome"/>
</dbReference>
<dbReference type="PROSITE" id="PS00216">
    <property type="entry name" value="SUGAR_TRANSPORT_1"/>
    <property type="match status" value="1"/>
</dbReference>
<evidence type="ECO:0000256" key="6">
    <source>
        <dbReference type="SAM" id="Phobius"/>
    </source>
</evidence>
<dbReference type="InterPro" id="IPR036259">
    <property type="entry name" value="MFS_trans_sf"/>
</dbReference>
<dbReference type="InterPro" id="IPR005828">
    <property type="entry name" value="MFS_sugar_transport-like"/>
</dbReference>
<dbReference type="InterPro" id="IPR005829">
    <property type="entry name" value="Sugar_transporter_CS"/>
</dbReference>
<reference evidence="8 9" key="1">
    <citation type="submission" date="2011-11" db="EMBL/GenBank/DDBJ databases">
        <title>The Noncontiguous Finished genome of Desulfosporosinus youngiae DSM 17734.</title>
        <authorList>
            <consortium name="US DOE Joint Genome Institute (JGI-PGF)"/>
            <person name="Lucas S."/>
            <person name="Han J."/>
            <person name="Lapidus A."/>
            <person name="Cheng J.-F."/>
            <person name="Goodwin L."/>
            <person name="Pitluck S."/>
            <person name="Peters L."/>
            <person name="Ovchinnikova G."/>
            <person name="Lu M."/>
            <person name="Land M.L."/>
            <person name="Hauser L."/>
            <person name="Pester M."/>
            <person name="Spring S."/>
            <person name="Ollivier B."/>
            <person name="Rattei T."/>
            <person name="Klenk H.-P."/>
            <person name="Wagner M."/>
            <person name="Loy A."/>
            <person name="Woyke T.J."/>
        </authorList>
    </citation>
    <scope>NUCLEOTIDE SEQUENCE [LARGE SCALE GENOMIC DNA]</scope>
    <source>
        <strain evidence="8 9">DSM 17734</strain>
    </source>
</reference>
<comment type="subcellular location">
    <subcellularLocation>
        <location evidence="1">Cell membrane</location>
        <topology evidence="1">Multi-pass membrane protein</topology>
    </subcellularLocation>
</comment>
<dbReference type="EMBL" id="CM001441">
    <property type="protein sequence ID" value="EHQ88867.1"/>
    <property type="molecule type" value="Genomic_DNA"/>
</dbReference>
<keyword evidence="5 6" id="KW-0472">Membrane</keyword>
<proteinExistence type="predicted"/>
<evidence type="ECO:0000256" key="5">
    <source>
        <dbReference type="ARBA" id="ARBA00023136"/>
    </source>
</evidence>
<feature type="transmembrane region" description="Helical" evidence="6">
    <location>
        <begin position="278"/>
        <end position="301"/>
    </location>
</feature>
<feature type="transmembrane region" description="Helical" evidence="6">
    <location>
        <begin position="313"/>
        <end position="335"/>
    </location>
</feature>
<keyword evidence="4 6" id="KW-1133">Transmembrane helix</keyword>
<dbReference type="GO" id="GO:0022857">
    <property type="term" value="F:transmembrane transporter activity"/>
    <property type="evidence" value="ECO:0007669"/>
    <property type="project" value="InterPro"/>
</dbReference>
<dbReference type="PROSITE" id="PS50850">
    <property type="entry name" value="MFS"/>
    <property type="match status" value="1"/>
</dbReference>
<gene>
    <name evidence="8" type="ORF">DesyoDRAFT_1739</name>
</gene>
<feature type="transmembrane region" description="Helical" evidence="6">
    <location>
        <begin position="404"/>
        <end position="425"/>
    </location>
</feature>